<dbReference type="Proteomes" id="UP000002218">
    <property type="component" value="Chromosome"/>
</dbReference>
<sequence>MITLSQHKRPPRRRPAPAGPPAEAPEAVTAPTIAALRAGRRDLAAREVQRVQAQAGNRAVAVTLQRDQWIRGRPVQYTRQNRPSKGADVRAALRSELPGLLTGLSEQQLDRWQQVVDYYAVKRHIDLELAQLRADYDARYPGLKVEGQGMYAGLGQYHDQVRQITRDQPRHPPGDDRLVVDPQALLADDVTAPPEWDVKAEKDFRQWAVARLRADPPVFDMYPDHDDEIVSRRTALGTYTTKGIITLSDLRHRFAAEYQTRVVDRPEWRTLHQAYRETLEAYFDATRVHRERSDINKANKGWFGVDIVRNIIEAVGEGDQDYPSIRQWDEPKRLIDQAGPALRAGQFELAVPLLAMAELATAQAAQRIFAYDNRVETGAAVAVKWLNRVKTAGSVAAGIAAGPLGITGSALVAGGYTFVQEGAQNASALAHGQRTDLGLAGLVKQAGVATVLGLLGGALQTRFQAALSARLAQATGTAGGALREWGTSAGAAGLTQVYQTAAELALNAVVNGQAVPTSADQLADLVIDKVLEGAVMDVALKGPSARVAREYQAWRAGRSAPVITGPGAGPEVKPAGGQRKSTDLPDARTMPDDVARRLLREGGGWERLHTELRTGSGLGQGLTVPERQALISRFETTRELLARDVAAVFDGTVSITEGDGGRRLEVRFTGDGAAQHVAEARAYLDTKHPGWATETGVVLDAGPKATGAGPRSERLAAALEHVSPRARRLAARLTPLYERWTGLDAAQRLELLVGVVNEQLRAAGIPEVNAGFGSRGAAENGRFVPKHWELQINAALLKGHTQTPEQFAKACEIAIHEGHHAIQTFRAARTNPVMAEQHLDAVAFKAVMDANRPGAKAEPIKLSSLEWVEAAQVRESMWGSGKAYNEQVYARMDAADEALTKAGDLWRLYTNLPSGSAEKRLAAARFIEATRARDVAHDEYMNLPEEVEAWRLGLETKAAVAERLRLDASITQARARLAAAHDAASGLEDPFLQQMLDPQNPPTAAAQEALQRALKVERASRTALRILIERRARLALRG</sequence>
<dbReference type="EMBL" id="CP001737">
    <property type="protein sequence ID" value="ACV78834.1"/>
    <property type="molecule type" value="Genomic_DNA"/>
</dbReference>
<evidence type="ECO:0000313" key="3">
    <source>
        <dbReference type="Proteomes" id="UP000002218"/>
    </source>
</evidence>
<dbReference type="RefSeq" id="WP_015747722.1">
    <property type="nucleotide sequence ID" value="NC_013235.1"/>
</dbReference>
<proteinExistence type="predicted"/>
<organism evidence="2 3">
    <name type="scientific">Nakamurella multipartita (strain ATCC 700099 / DSM 44233 / CIP 104796 / JCM 9543 / NBRC 105858 / Y-104)</name>
    <name type="common">Microsphaera multipartita</name>
    <dbReference type="NCBI Taxonomy" id="479431"/>
    <lineage>
        <taxon>Bacteria</taxon>
        <taxon>Bacillati</taxon>
        <taxon>Actinomycetota</taxon>
        <taxon>Actinomycetes</taxon>
        <taxon>Nakamurellales</taxon>
        <taxon>Nakamurellaceae</taxon>
        <taxon>Nakamurella</taxon>
    </lineage>
</organism>
<dbReference type="HOGENOM" id="CLU_288499_0_0_11"/>
<evidence type="ECO:0000256" key="1">
    <source>
        <dbReference type="SAM" id="MobiDB-lite"/>
    </source>
</evidence>
<gene>
    <name evidence="2" type="ordered locus">Namu_2465</name>
</gene>
<dbReference type="STRING" id="479431.Namu_2465"/>
<feature type="compositionally biased region" description="Basic residues" evidence="1">
    <location>
        <begin position="1"/>
        <end position="15"/>
    </location>
</feature>
<feature type="region of interest" description="Disordered" evidence="1">
    <location>
        <begin position="1"/>
        <end position="29"/>
    </location>
</feature>
<dbReference type="OrthoDB" id="5134813at2"/>
<protein>
    <submittedName>
        <fullName evidence="2">Uncharacterized protein</fullName>
    </submittedName>
</protein>
<name>C8X6H9_NAKMY</name>
<feature type="compositionally biased region" description="Basic and acidic residues" evidence="1">
    <location>
        <begin position="580"/>
        <end position="589"/>
    </location>
</feature>
<dbReference type="KEGG" id="nml:Namu_2465"/>
<feature type="region of interest" description="Disordered" evidence="1">
    <location>
        <begin position="562"/>
        <end position="589"/>
    </location>
</feature>
<reference evidence="3" key="1">
    <citation type="submission" date="2009-09" db="EMBL/GenBank/DDBJ databases">
        <title>The complete genome of Nakamurella multipartita DSM 44233.</title>
        <authorList>
            <consortium name="US DOE Joint Genome Institute (JGI-PGF)"/>
            <person name="Lucas S."/>
            <person name="Copeland A."/>
            <person name="Lapidus A."/>
            <person name="Glavina del Rio T."/>
            <person name="Dalin E."/>
            <person name="Tice H."/>
            <person name="Bruce D."/>
            <person name="Goodwin L."/>
            <person name="Pitluck S."/>
            <person name="Kyrpides N."/>
            <person name="Mavromatis K."/>
            <person name="Ivanova N."/>
            <person name="Ovchinnikova G."/>
            <person name="Sims D."/>
            <person name="Meincke L."/>
            <person name="Brettin T."/>
            <person name="Detter J.C."/>
            <person name="Han C."/>
            <person name="Larimer F."/>
            <person name="Land M."/>
            <person name="Hauser L."/>
            <person name="Markowitz V."/>
            <person name="Cheng J.-F."/>
            <person name="Hugenholtz P."/>
            <person name="Woyke T."/>
            <person name="Wu D."/>
            <person name="Klenk H.-P."/>
            <person name="Eisen J.A."/>
        </authorList>
    </citation>
    <scope>NUCLEOTIDE SEQUENCE [LARGE SCALE GENOMIC DNA]</scope>
    <source>
        <strain evidence="3">ATCC 700099 / DSM 44233 / CIP 104796 / JCM 9543 / NBRC 105858 / Y-104</strain>
    </source>
</reference>
<dbReference type="InParanoid" id="C8X6H9"/>
<dbReference type="AlphaFoldDB" id="C8X6H9"/>
<accession>C8X6H9</accession>
<keyword evidence="3" id="KW-1185">Reference proteome</keyword>
<reference evidence="2 3" key="2">
    <citation type="journal article" date="2010" name="Stand. Genomic Sci.">
        <title>Complete genome sequence of Nakamurella multipartita type strain (Y-104).</title>
        <authorList>
            <person name="Tice H."/>
            <person name="Mayilraj S."/>
            <person name="Sims D."/>
            <person name="Lapidus A."/>
            <person name="Nolan M."/>
            <person name="Lucas S."/>
            <person name="Glavina Del Rio T."/>
            <person name="Copeland A."/>
            <person name="Cheng J.F."/>
            <person name="Meincke L."/>
            <person name="Bruce D."/>
            <person name="Goodwin L."/>
            <person name="Pitluck S."/>
            <person name="Ivanova N."/>
            <person name="Mavromatis K."/>
            <person name="Ovchinnikova G."/>
            <person name="Pati A."/>
            <person name="Chen A."/>
            <person name="Palaniappan K."/>
            <person name="Land M."/>
            <person name="Hauser L."/>
            <person name="Chang Y.J."/>
            <person name="Jeffries C.D."/>
            <person name="Detter J.C."/>
            <person name="Brettin T."/>
            <person name="Rohde M."/>
            <person name="Goker M."/>
            <person name="Bristow J."/>
            <person name="Eisen J.A."/>
            <person name="Markowitz V."/>
            <person name="Hugenholtz P."/>
            <person name="Kyrpides N.C."/>
            <person name="Klenk H.P."/>
            <person name="Chen F."/>
        </authorList>
    </citation>
    <scope>NUCLEOTIDE SEQUENCE [LARGE SCALE GENOMIC DNA]</scope>
    <source>
        <strain evidence="3">ATCC 700099 / DSM 44233 / CIP 104796 / JCM 9543 / NBRC 105858 / Y-104</strain>
    </source>
</reference>
<evidence type="ECO:0000313" key="2">
    <source>
        <dbReference type="EMBL" id="ACV78834.1"/>
    </source>
</evidence>
<dbReference type="eggNOG" id="COG3409">
    <property type="taxonomic scope" value="Bacteria"/>
</dbReference>